<dbReference type="AlphaFoldDB" id="A0A7G2C199"/>
<sequence length="331" mass="37750">MIHTEAPLEGGEPHGELTTTTTSETDAVAWCSSDRQRCTRRDLPWLRRRAYQAHCERHLLRLQCSVECTDLWLDHLPEQDYLNSLRRLVDALMENRLWREAFNLTLLAGKDTVGVLCLWAVDLLRNGVSQYKDGLTSPAFHTYHEWTLVVDYCRELCQLRPKYNAVASIPFRRVLITAYLCDYTRTPRKLIEAFANVDLYGCTVTCLDICTNLRGRSDRSALLDVEDSESIAHEGGQTEDVVVYHDVEVPAHTWDTEILPWLVLLEAVRYGYMLLTGNDTRGNSVLPIQTALFDTIAAYTKEFLENQSSRALVMGMVPDASDVARRFLTAM</sequence>
<keyword evidence="3" id="KW-1185">Reference proteome</keyword>
<dbReference type="Proteomes" id="UP000515908">
    <property type="component" value="Chromosome 01"/>
</dbReference>
<gene>
    <name evidence="2" type="ORF">ADEAN_000041700</name>
</gene>
<reference evidence="2 3" key="1">
    <citation type="submission" date="2020-08" db="EMBL/GenBank/DDBJ databases">
        <authorList>
            <person name="Newling K."/>
            <person name="Davey J."/>
            <person name="Forrester S."/>
        </authorList>
    </citation>
    <scope>NUCLEOTIDE SEQUENCE [LARGE SCALE GENOMIC DNA]</scope>
    <source>
        <strain evidence="3">Crithidia deanei Carvalho (ATCC PRA-265)</strain>
    </source>
</reference>
<evidence type="ECO:0000313" key="3">
    <source>
        <dbReference type="Proteomes" id="UP000515908"/>
    </source>
</evidence>
<name>A0A7G2C199_9TRYP</name>
<dbReference type="EMBL" id="LR877145">
    <property type="protein sequence ID" value="CAD2212981.1"/>
    <property type="molecule type" value="Genomic_DNA"/>
</dbReference>
<dbReference type="VEuPathDB" id="TriTrypDB:ADEAN_000041700"/>
<feature type="region of interest" description="Disordered" evidence="1">
    <location>
        <begin position="1"/>
        <end position="21"/>
    </location>
</feature>
<organism evidence="2 3">
    <name type="scientific">Angomonas deanei</name>
    <dbReference type="NCBI Taxonomy" id="59799"/>
    <lineage>
        <taxon>Eukaryota</taxon>
        <taxon>Discoba</taxon>
        <taxon>Euglenozoa</taxon>
        <taxon>Kinetoplastea</taxon>
        <taxon>Metakinetoplastina</taxon>
        <taxon>Trypanosomatida</taxon>
        <taxon>Trypanosomatidae</taxon>
        <taxon>Strigomonadinae</taxon>
        <taxon>Angomonas</taxon>
    </lineage>
</organism>
<protein>
    <submittedName>
        <fullName evidence="2">Uncharacterized protein</fullName>
    </submittedName>
</protein>
<evidence type="ECO:0000313" key="2">
    <source>
        <dbReference type="EMBL" id="CAD2212981.1"/>
    </source>
</evidence>
<accession>A0A7G2C199</accession>
<proteinExistence type="predicted"/>
<evidence type="ECO:0000256" key="1">
    <source>
        <dbReference type="SAM" id="MobiDB-lite"/>
    </source>
</evidence>